<dbReference type="Pfam" id="PF09825">
    <property type="entry name" value="BPL_N"/>
    <property type="match status" value="1"/>
</dbReference>
<protein>
    <submittedName>
        <fullName evidence="3">Biotin holocarboxylase synthetase</fullName>
    </submittedName>
</protein>
<dbReference type="Gene3D" id="3.30.930.10">
    <property type="entry name" value="Bira Bifunctional Protein, Domain 2"/>
    <property type="match status" value="1"/>
</dbReference>
<dbReference type="InterPro" id="IPR004143">
    <property type="entry name" value="BPL_LPL_catalytic"/>
</dbReference>
<feature type="domain" description="BPL/LPL catalytic" evidence="2">
    <location>
        <begin position="442"/>
        <end position="651"/>
    </location>
</feature>
<dbReference type="SUPFAM" id="SSF55681">
    <property type="entry name" value="Class II aaRS and biotin synthetases"/>
    <property type="match status" value="1"/>
</dbReference>
<accession>A0A427YU55</accession>
<dbReference type="Proteomes" id="UP000279259">
    <property type="component" value="Unassembled WGS sequence"/>
</dbReference>
<dbReference type="InterPro" id="IPR045864">
    <property type="entry name" value="aa-tRNA-synth_II/BPL/LPL"/>
</dbReference>
<dbReference type="STRING" id="1890683.A0A427YU55"/>
<dbReference type="GO" id="GO:0005737">
    <property type="term" value="C:cytoplasm"/>
    <property type="evidence" value="ECO:0007669"/>
    <property type="project" value="TreeGrafter"/>
</dbReference>
<dbReference type="EMBL" id="RSCD01000002">
    <property type="protein sequence ID" value="RSH94668.1"/>
    <property type="molecule type" value="Genomic_DNA"/>
</dbReference>
<dbReference type="Pfam" id="PF03099">
    <property type="entry name" value="BPL_LplA_LipB"/>
    <property type="match status" value="1"/>
</dbReference>
<comment type="caution">
    <text evidence="3">The sequence shown here is derived from an EMBL/GenBank/DDBJ whole genome shotgun (WGS) entry which is preliminary data.</text>
</comment>
<dbReference type="CDD" id="cd03144">
    <property type="entry name" value="GATase1_ScBLP_like"/>
    <property type="match status" value="1"/>
</dbReference>
<dbReference type="PANTHER" id="PTHR12835">
    <property type="entry name" value="BIOTIN PROTEIN LIGASE"/>
    <property type="match status" value="1"/>
</dbReference>
<proteinExistence type="predicted"/>
<reference evidence="3 4" key="1">
    <citation type="submission" date="2018-11" db="EMBL/GenBank/DDBJ databases">
        <title>Genome sequence of Saitozyma podzolica DSM 27192.</title>
        <authorList>
            <person name="Aliyu H."/>
            <person name="Gorte O."/>
            <person name="Ochsenreither K."/>
        </authorList>
    </citation>
    <scope>NUCLEOTIDE SEQUENCE [LARGE SCALE GENOMIC DNA]</scope>
    <source>
        <strain evidence="3 4">DSM 27192</strain>
    </source>
</reference>
<dbReference type="GO" id="GO:0004077">
    <property type="term" value="F:biotin--[biotin carboxyl-carrier protein] ligase activity"/>
    <property type="evidence" value="ECO:0007669"/>
    <property type="project" value="TreeGrafter"/>
</dbReference>
<dbReference type="PROSITE" id="PS51733">
    <property type="entry name" value="BPL_LPL_CATALYTIC"/>
    <property type="match status" value="1"/>
</dbReference>
<dbReference type="InterPro" id="IPR019197">
    <property type="entry name" value="Biotin-prot_ligase_N"/>
</dbReference>
<evidence type="ECO:0000256" key="1">
    <source>
        <dbReference type="SAM" id="MobiDB-lite"/>
    </source>
</evidence>
<feature type="region of interest" description="Disordered" evidence="1">
    <location>
        <begin position="358"/>
        <end position="389"/>
    </location>
</feature>
<dbReference type="AlphaFoldDB" id="A0A427YU55"/>
<evidence type="ECO:0000259" key="2">
    <source>
        <dbReference type="PROSITE" id="PS51733"/>
    </source>
</evidence>
<dbReference type="OrthoDB" id="10250105at2759"/>
<evidence type="ECO:0000313" key="4">
    <source>
        <dbReference type="Proteomes" id="UP000279259"/>
    </source>
</evidence>
<dbReference type="SUPFAM" id="SSF52317">
    <property type="entry name" value="Class I glutamine amidotransferase-like"/>
    <property type="match status" value="1"/>
</dbReference>
<dbReference type="InterPro" id="IPR029062">
    <property type="entry name" value="Class_I_gatase-like"/>
</dbReference>
<gene>
    <name evidence="3" type="primary">BPL1</name>
    <name evidence="3" type="ORF">EHS25_004473</name>
</gene>
<name>A0A427YU55_9TREE</name>
<evidence type="ECO:0000313" key="3">
    <source>
        <dbReference type="EMBL" id="RSH94668.1"/>
    </source>
</evidence>
<organism evidence="3 4">
    <name type="scientific">Saitozyma podzolica</name>
    <dbReference type="NCBI Taxonomy" id="1890683"/>
    <lineage>
        <taxon>Eukaryota</taxon>
        <taxon>Fungi</taxon>
        <taxon>Dikarya</taxon>
        <taxon>Basidiomycota</taxon>
        <taxon>Agaricomycotina</taxon>
        <taxon>Tremellomycetes</taxon>
        <taxon>Tremellales</taxon>
        <taxon>Trimorphomycetaceae</taxon>
        <taxon>Saitozyma</taxon>
    </lineage>
</organism>
<keyword evidence="4" id="KW-1185">Reference proteome</keyword>
<sequence>MPGPSPSAHQVLVYSGPGVSPLSLSHTVLTLSLLLLPHYTVQPVTPQILSTQPWEPSCALLVIPGGRDLPYVEELTTKTKVTRRIAEYVKDGGRYLGICAGAYFGAKEVVFDQGGEMEVRGTRDLAFFPGQCAGPTYPGFAYAAESGSRAVSLIVENQPASSSSRQTLDHLYYNGGGHFILPPRRLRAIAAVLTSPEKGKALLCSVHFEYPLNDPPARDAIAKLPSQPGKEELEISERARIQWVEDLLALLGLEPPSRRKDRDEELAGVVHGDGEEDPSLLLHPTHPSPVFVLPLPLLPEIGSSSFASAPLREKMIAGEQGWDVLRDGNDELRIAAVEALTEGVPSAEGVTKALAKLRRSPPELEAPPPLDNLTLDDSTPSPPQLPDFHSVPKKILLPSPSIPYSPSWTPLFNFETFWAELQAARKRAGKKSGVMRKDPVDGGSQPALGDLVWYAETVTSTQTMLDRNPLLLTSLPTPLAFLASFQLTGRGRGSNIWLSPPGCLQFSLLLTLPNSLTSKLVFIQYLMALAVCEAVDDDGRLGVRIKWPNDLYAEVEGVGGTEVGSGKKGKAKLGGILVNTNFVGGKWRIVVGCGFNVLNALPTTSLSQLHSLLAARTPTTGRGKPLPAAPTMEDTFAKIMNSFESKWEQFIEEKGFSGFMDEYHGRWLHSGQEVTLTTTEPHTRLRVQSITPDHGLLRCVTLPSQAAGTGSGLTPLYDRGDFGGDDRVNLSYGAGAGRGKVEYVDLQPDGNSFDMMSGLIKRKV</sequence>
<dbReference type="PANTHER" id="PTHR12835:SF5">
    <property type="entry name" value="BIOTIN--PROTEIN LIGASE"/>
    <property type="match status" value="1"/>
</dbReference>